<dbReference type="GO" id="GO:0017004">
    <property type="term" value="P:cytochrome complex assembly"/>
    <property type="evidence" value="ECO:0007669"/>
    <property type="project" value="UniProtKB-KW"/>
</dbReference>
<dbReference type="Proteomes" id="UP000295367">
    <property type="component" value="Unassembled WGS sequence"/>
</dbReference>
<accession>A0A4V2W2V4</accession>
<keyword evidence="2" id="KW-1003">Cell membrane</keyword>
<keyword evidence="10" id="KW-1185">Reference proteome</keyword>
<dbReference type="NCBIfam" id="NF010061">
    <property type="entry name" value="PRK13538.1"/>
    <property type="match status" value="1"/>
</dbReference>
<dbReference type="PROSITE" id="PS00211">
    <property type="entry name" value="ABC_TRANSPORTER_1"/>
    <property type="match status" value="1"/>
</dbReference>
<dbReference type="EMBL" id="SMCO01000002">
    <property type="protein sequence ID" value="TCV89509.1"/>
    <property type="molecule type" value="Genomic_DNA"/>
</dbReference>
<name>A0A4V2W2V4_9PROT</name>
<dbReference type="GO" id="GO:0022857">
    <property type="term" value="F:transmembrane transporter activity"/>
    <property type="evidence" value="ECO:0007669"/>
    <property type="project" value="InterPro"/>
</dbReference>
<evidence type="ECO:0000256" key="6">
    <source>
        <dbReference type="ARBA" id="ARBA00022967"/>
    </source>
</evidence>
<sequence length="202" mass="21913">MLEAISLQCVRGDRELFNNLNFALGSGEMLLVSGSNGTGKTSLLRLLCGLAQPATGEVHWQGENIQDQRSEYCHSMAYLGHHNGVKEELSPLENLSFAATVAGVVAPEDKIGEVLNRVGLCGCEELPAKMLSQGQRRRIALARLLLAESRLWILDEPLAALDVQAVALVEEMLSEHLTGGGLVVLTTHQPLKISFNFEIRVG</sequence>
<keyword evidence="3" id="KW-0547">Nucleotide-binding</keyword>
<dbReference type="NCBIfam" id="TIGR01189">
    <property type="entry name" value="ccmA"/>
    <property type="match status" value="1"/>
</dbReference>
<evidence type="ECO:0000256" key="2">
    <source>
        <dbReference type="ARBA" id="ARBA00022475"/>
    </source>
</evidence>
<evidence type="ECO:0000313" key="10">
    <source>
        <dbReference type="Proteomes" id="UP000295367"/>
    </source>
</evidence>
<dbReference type="PROSITE" id="PS50893">
    <property type="entry name" value="ABC_TRANSPORTER_2"/>
    <property type="match status" value="1"/>
</dbReference>
<dbReference type="Pfam" id="PF00005">
    <property type="entry name" value="ABC_tran"/>
    <property type="match status" value="1"/>
</dbReference>
<dbReference type="InterPro" id="IPR003439">
    <property type="entry name" value="ABC_transporter-like_ATP-bd"/>
</dbReference>
<dbReference type="InterPro" id="IPR017871">
    <property type="entry name" value="ABC_transporter-like_CS"/>
</dbReference>
<dbReference type="SMART" id="SM00382">
    <property type="entry name" value="AAA"/>
    <property type="match status" value="1"/>
</dbReference>
<gene>
    <name evidence="9" type="ORF">EDC63_10226</name>
</gene>
<keyword evidence="5" id="KW-0067">ATP-binding</keyword>
<evidence type="ECO:0000256" key="1">
    <source>
        <dbReference type="ARBA" id="ARBA00022448"/>
    </source>
</evidence>
<comment type="caution">
    <text evidence="9">The sequence shown here is derived from an EMBL/GenBank/DDBJ whole genome shotgun (WGS) entry which is preliminary data.</text>
</comment>
<evidence type="ECO:0000256" key="5">
    <source>
        <dbReference type="ARBA" id="ARBA00022840"/>
    </source>
</evidence>
<keyword evidence="6" id="KW-1278">Translocase</keyword>
<evidence type="ECO:0000256" key="4">
    <source>
        <dbReference type="ARBA" id="ARBA00022748"/>
    </source>
</evidence>
<protein>
    <submittedName>
        <fullName evidence="9">Heme exporter protein A</fullName>
    </submittedName>
</protein>
<keyword evidence="4" id="KW-0201">Cytochrome c-type biogenesis</keyword>
<keyword evidence="1" id="KW-0813">Transport</keyword>
<evidence type="ECO:0000256" key="3">
    <source>
        <dbReference type="ARBA" id="ARBA00022741"/>
    </source>
</evidence>
<evidence type="ECO:0000256" key="7">
    <source>
        <dbReference type="ARBA" id="ARBA00023136"/>
    </source>
</evidence>
<dbReference type="GO" id="GO:0016887">
    <property type="term" value="F:ATP hydrolysis activity"/>
    <property type="evidence" value="ECO:0007669"/>
    <property type="project" value="InterPro"/>
</dbReference>
<dbReference type="InterPro" id="IPR003593">
    <property type="entry name" value="AAA+_ATPase"/>
</dbReference>
<dbReference type="Gene3D" id="3.40.50.300">
    <property type="entry name" value="P-loop containing nucleotide triphosphate hydrolases"/>
    <property type="match status" value="1"/>
</dbReference>
<dbReference type="OrthoDB" id="9800654at2"/>
<dbReference type="PANTHER" id="PTHR43499:SF1">
    <property type="entry name" value="ABC TRANSPORTER I FAMILY MEMBER 1"/>
    <property type="match status" value="1"/>
</dbReference>
<dbReference type="InterPro" id="IPR005895">
    <property type="entry name" value="ABC_transptr_haem_export_CcmA"/>
</dbReference>
<dbReference type="SUPFAM" id="SSF52540">
    <property type="entry name" value="P-loop containing nucleoside triphosphate hydrolases"/>
    <property type="match status" value="1"/>
</dbReference>
<keyword evidence="7" id="KW-0472">Membrane</keyword>
<feature type="domain" description="ABC transporter" evidence="8">
    <location>
        <begin position="2"/>
        <end position="201"/>
    </location>
</feature>
<dbReference type="InterPro" id="IPR027417">
    <property type="entry name" value="P-loop_NTPase"/>
</dbReference>
<proteinExistence type="predicted"/>
<reference evidence="9 10" key="1">
    <citation type="submission" date="2019-03" db="EMBL/GenBank/DDBJ databases">
        <title>Genomic Encyclopedia of Type Strains, Phase IV (KMG-IV): sequencing the most valuable type-strain genomes for metagenomic binning, comparative biology and taxonomic classification.</title>
        <authorList>
            <person name="Goeker M."/>
        </authorList>
    </citation>
    <scope>NUCLEOTIDE SEQUENCE [LARGE SCALE GENOMIC DNA]</scope>
    <source>
        <strain evidence="9 10">DSM 100309</strain>
    </source>
</reference>
<dbReference type="GO" id="GO:0005524">
    <property type="term" value="F:ATP binding"/>
    <property type="evidence" value="ECO:0007669"/>
    <property type="project" value="UniProtKB-KW"/>
</dbReference>
<evidence type="ECO:0000259" key="8">
    <source>
        <dbReference type="PROSITE" id="PS50893"/>
    </source>
</evidence>
<evidence type="ECO:0000313" key="9">
    <source>
        <dbReference type="EMBL" id="TCV89509.1"/>
    </source>
</evidence>
<dbReference type="RefSeq" id="WP_124948274.1">
    <property type="nucleotide sequence ID" value="NZ_BHVT01000081.1"/>
</dbReference>
<dbReference type="PANTHER" id="PTHR43499">
    <property type="entry name" value="ABC TRANSPORTER I FAMILY MEMBER 1"/>
    <property type="match status" value="1"/>
</dbReference>
<organism evidence="9 10">
    <name type="scientific">Sulfurirhabdus autotrophica</name>
    <dbReference type="NCBI Taxonomy" id="1706046"/>
    <lineage>
        <taxon>Bacteria</taxon>
        <taxon>Pseudomonadati</taxon>
        <taxon>Pseudomonadota</taxon>
        <taxon>Betaproteobacteria</taxon>
        <taxon>Nitrosomonadales</taxon>
        <taxon>Sulfuricellaceae</taxon>
        <taxon>Sulfurirhabdus</taxon>
    </lineage>
</organism>
<dbReference type="AlphaFoldDB" id="A0A4V2W2V4"/>